<evidence type="ECO:0000313" key="1">
    <source>
        <dbReference type="EMBL" id="SDM66225.1"/>
    </source>
</evidence>
<proteinExistence type="predicted"/>
<accession>A0A1G9V2Z6</accession>
<organism evidence="1 2">
    <name type="scientific">Geodermatophilus siccatus</name>
    <dbReference type="NCBI Taxonomy" id="1137991"/>
    <lineage>
        <taxon>Bacteria</taxon>
        <taxon>Bacillati</taxon>
        <taxon>Actinomycetota</taxon>
        <taxon>Actinomycetes</taxon>
        <taxon>Geodermatophilales</taxon>
        <taxon>Geodermatophilaceae</taxon>
        <taxon>Geodermatophilus</taxon>
    </lineage>
</organism>
<dbReference type="EMBL" id="FNHE01000007">
    <property type="protein sequence ID" value="SDM66225.1"/>
    <property type="molecule type" value="Genomic_DNA"/>
</dbReference>
<reference evidence="2" key="1">
    <citation type="submission" date="2016-10" db="EMBL/GenBank/DDBJ databases">
        <authorList>
            <person name="Varghese N."/>
            <person name="Submissions S."/>
        </authorList>
    </citation>
    <scope>NUCLEOTIDE SEQUENCE [LARGE SCALE GENOMIC DNA]</scope>
    <source>
        <strain evidence="2">DSM 45419</strain>
    </source>
</reference>
<protein>
    <submittedName>
        <fullName evidence="1">Uncharacterized protein</fullName>
    </submittedName>
</protein>
<dbReference type="STRING" id="1137991.SAMN05660642_03053"/>
<name>A0A1G9V2Z6_9ACTN</name>
<gene>
    <name evidence="1" type="ORF">SAMN05660642_03053</name>
</gene>
<evidence type="ECO:0000313" key="2">
    <source>
        <dbReference type="Proteomes" id="UP000198680"/>
    </source>
</evidence>
<dbReference type="Proteomes" id="UP000198680">
    <property type="component" value="Unassembled WGS sequence"/>
</dbReference>
<keyword evidence="2" id="KW-1185">Reference proteome</keyword>
<dbReference type="AlphaFoldDB" id="A0A1G9V2Z6"/>
<sequence length="84" mass="9217">MAFMAASVALLLELVLGDDQELLRRRGPAGWLGPFARPVTDAERTLLVAVGTDPAVIEPWTHVTPVPPGVIRRHWMRGRGAQHD</sequence>